<accession>A0A109HPI7</accession>
<dbReference type="AlphaFoldDB" id="A0A109HPI7"/>
<dbReference type="EMBL" id="LNTA01000044">
    <property type="protein sequence ID" value="KWV15948.1"/>
    <property type="molecule type" value="Genomic_DNA"/>
</dbReference>
<dbReference type="InterPro" id="IPR036231">
    <property type="entry name" value="Avirulence_B/C_sf"/>
</dbReference>
<reference evidence="1 2" key="1">
    <citation type="submission" date="2015-11" db="EMBL/GenBank/DDBJ databases">
        <title>Long Read and Single Molecule DNA Sequencing Simplifies Genome Assembly and TAL Effector Gene Analysis of Xanthomonas translucens.</title>
        <authorList>
            <person name="Peng Z."/>
            <person name="Hu Y."/>
            <person name="Xie J."/>
            <person name="Potnis N."/>
            <person name="Akhunova A."/>
            <person name="Jones J."/>
            <person name="Liu Z."/>
            <person name="White F."/>
            <person name="Liu S."/>
        </authorList>
    </citation>
    <scope>NUCLEOTIDE SEQUENCE [LARGE SCALE GENOMIC DNA]</scope>
    <source>
        <strain evidence="1 2">B1</strain>
    </source>
</reference>
<dbReference type="Gene3D" id="1.10.3290.20">
    <property type="match status" value="2"/>
</dbReference>
<dbReference type="Proteomes" id="UP000055854">
    <property type="component" value="Unassembled WGS sequence"/>
</dbReference>
<dbReference type="Pfam" id="PF05394">
    <property type="entry name" value="AvrB_AvrC"/>
    <property type="match status" value="1"/>
</dbReference>
<evidence type="ECO:0000313" key="1">
    <source>
        <dbReference type="EMBL" id="KWV15948.1"/>
    </source>
</evidence>
<dbReference type="SUPFAM" id="SSF103383">
    <property type="entry name" value="Antivirulence factor"/>
    <property type="match status" value="1"/>
</dbReference>
<sequence length="268" mass="29717">MLPEERAKIGVARWPDPHFDTSDSAANVAYGLRFAIAVDDAARQLGSGQLRNIEDVWRFATHWRMQQGDATGDFSERRLSNGAFSLTPITGKYEFVADKAKNAAAAKLINYPGRPDIHLVQLRQSVQINGTSIPLTEIRLPYRADSRLTELADDAMPPMISHTAASRIPVLLQEVERLRMTLPARSDVNDRIQTLGHMHWLLANAMPDKRGSGAKSEMCIRAIGTSLGLTMPPFKHGVIPDLEAFVTPMEEFRRGYAALFESPPTSQP</sequence>
<dbReference type="NCBIfam" id="NF041403">
    <property type="entry name" value="XopAH"/>
    <property type="match status" value="1"/>
</dbReference>
<proteinExistence type="predicted"/>
<dbReference type="InterPro" id="IPR053495">
    <property type="entry name" value="AvrB/C-like"/>
</dbReference>
<comment type="caution">
    <text evidence="1">The sequence shown here is derived from an EMBL/GenBank/DDBJ whole genome shotgun (WGS) entry which is preliminary data.</text>
</comment>
<organism evidence="1 2">
    <name type="scientific">Xanthomonas campestris pv. translucens</name>
    <dbReference type="NCBI Taxonomy" id="343"/>
    <lineage>
        <taxon>Bacteria</taxon>
        <taxon>Pseudomonadati</taxon>
        <taxon>Pseudomonadota</taxon>
        <taxon>Gammaproteobacteria</taxon>
        <taxon>Lysobacterales</taxon>
        <taxon>Lysobacteraceae</taxon>
        <taxon>Xanthomonas</taxon>
        <taxon>Xanthomonas translucens group</taxon>
    </lineage>
</organism>
<protein>
    <submittedName>
        <fullName evidence="1">Type III effector protein AvrB3</fullName>
    </submittedName>
</protein>
<name>A0A109HPI7_XANCT</name>
<dbReference type="OrthoDB" id="6003210at2"/>
<dbReference type="InterPro" id="IPR008798">
    <property type="entry name" value="Avirulence_B/C"/>
</dbReference>
<gene>
    <name evidence="1" type="ORF">ATB53_10760</name>
</gene>
<evidence type="ECO:0000313" key="2">
    <source>
        <dbReference type="Proteomes" id="UP000055854"/>
    </source>
</evidence>